<dbReference type="EMBL" id="KQ090464">
    <property type="protein sequence ID" value="KMS95467.1"/>
    <property type="molecule type" value="Genomic_DNA"/>
</dbReference>
<accession>A0A0J8B6Q8</accession>
<evidence type="ECO:0000313" key="1">
    <source>
        <dbReference type="EMBL" id="KMS95467.1"/>
    </source>
</evidence>
<gene>
    <name evidence="1" type="ORF">BVRB_007890</name>
</gene>
<organism evidence="1 2">
    <name type="scientific">Beta vulgaris subsp. vulgaris</name>
    <name type="common">Beet</name>
    <dbReference type="NCBI Taxonomy" id="3555"/>
    <lineage>
        <taxon>Eukaryota</taxon>
        <taxon>Viridiplantae</taxon>
        <taxon>Streptophyta</taxon>
        <taxon>Embryophyta</taxon>
        <taxon>Tracheophyta</taxon>
        <taxon>Spermatophyta</taxon>
        <taxon>Magnoliopsida</taxon>
        <taxon>eudicotyledons</taxon>
        <taxon>Gunneridae</taxon>
        <taxon>Pentapetalae</taxon>
        <taxon>Caryophyllales</taxon>
        <taxon>Chenopodiaceae</taxon>
        <taxon>Betoideae</taxon>
        <taxon>Beta</taxon>
    </lineage>
</organism>
<keyword evidence="2" id="KW-1185">Reference proteome</keyword>
<dbReference type="Proteomes" id="UP000035740">
    <property type="component" value="Unassembled WGS sequence"/>
</dbReference>
<dbReference type="Gramene" id="KMS95467">
    <property type="protein sequence ID" value="KMS95467"/>
    <property type="gene ID" value="BVRB_007890"/>
</dbReference>
<reference evidence="1 2" key="1">
    <citation type="journal article" date="2014" name="Nature">
        <title>The genome of the recently domesticated crop plant sugar beet (Beta vulgaris).</title>
        <authorList>
            <person name="Dohm J.C."/>
            <person name="Minoche A.E."/>
            <person name="Holtgrawe D."/>
            <person name="Capella-Gutierrez S."/>
            <person name="Zakrzewski F."/>
            <person name="Tafer H."/>
            <person name="Rupp O."/>
            <person name="Sorensen T.R."/>
            <person name="Stracke R."/>
            <person name="Reinhardt R."/>
            <person name="Goesmann A."/>
            <person name="Kraft T."/>
            <person name="Schulz B."/>
            <person name="Stadler P.F."/>
            <person name="Schmidt T."/>
            <person name="Gabaldon T."/>
            <person name="Lehrach H."/>
            <person name="Weisshaar B."/>
            <person name="Himmelbauer H."/>
        </authorList>
    </citation>
    <scope>NUCLEOTIDE SEQUENCE [LARGE SCALE GENOMIC DNA]</scope>
    <source>
        <tissue evidence="1">Taproot</tissue>
    </source>
</reference>
<dbReference type="AlphaFoldDB" id="A0A0J8B6Q8"/>
<name>A0A0J8B6Q8_BETVV</name>
<proteinExistence type="predicted"/>
<sequence>MKTNKKTDKEGEKEKKRLLVEPIVDLKPKKPMDEAEEEDEAENSISLSNFRISKPLKDTLISNEIQALFHIQVMTFNIVIDGYDLFAHAQIGQGSVFAELLGFRVQDVLVRIAVLLLVRDKVKSATGCPDDVLFADDILMRYPTLKGARVWKR</sequence>
<protein>
    <submittedName>
        <fullName evidence="1">Uncharacterized protein</fullName>
    </submittedName>
</protein>
<evidence type="ECO:0000313" key="2">
    <source>
        <dbReference type="Proteomes" id="UP000035740"/>
    </source>
</evidence>